<sequence length="85" mass="9486">MNGRLFTFLEEQLRRYWNVFFLLGNHEPTGTSWPAAKATVRSFVTRPPTRTSSPTSAAILGPPRLASMPRRLSTSARDCAQMGMS</sequence>
<dbReference type="EMBL" id="GL629787">
    <property type="protein sequence ID" value="EFX01979.1"/>
    <property type="molecule type" value="Genomic_DNA"/>
</dbReference>
<organism evidence="2">
    <name type="scientific">Grosmannia clavigera (strain kw1407 / UAMH 11150)</name>
    <name type="common">Blue stain fungus</name>
    <name type="synonym">Graphiocladiella clavigera</name>
    <dbReference type="NCBI Taxonomy" id="655863"/>
    <lineage>
        <taxon>Eukaryota</taxon>
        <taxon>Fungi</taxon>
        <taxon>Dikarya</taxon>
        <taxon>Ascomycota</taxon>
        <taxon>Pezizomycotina</taxon>
        <taxon>Sordariomycetes</taxon>
        <taxon>Sordariomycetidae</taxon>
        <taxon>Ophiostomatales</taxon>
        <taxon>Ophiostomataceae</taxon>
        <taxon>Leptographium</taxon>
    </lineage>
</organism>
<dbReference type="InParanoid" id="F0XKD4"/>
<gene>
    <name evidence="1" type="ORF">CMQ_5050</name>
</gene>
<name>F0XKD4_GROCL</name>
<evidence type="ECO:0000313" key="1">
    <source>
        <dbReference type="EMBL" id="EFX01979.1"/>
    </source>
</evidence>
<protein>
    <recommendedName>
        <fullName evidence="3">Calcineurin-like phosphoesterase domain-containing protein</fullName>
    </recommendedName>
</protein>
<evidence type="ECO:0008006" key="3">
    <source>
        <dbReference type="Google" id="ProtNLM"/>
    </source>
</evidence>
<dbReference type="AlphaFoldDB" id="F0XKD4"/>
<dbReference type="GeneID" id="25978330"/>
<proteinExistence type="predicted"/>
<dbReference type="OrthoDB" id="550558at2759"/>
<keyword evidence="2" id="KW-1185">Reference proteome</keyword>
<dbReference type="HOGENOM" id="CLU_2512852_0_0_1"/>
<dbReference type="Proteomes" id="UP000007796">
    <property type="component" value="Unassembled WGS sequence"/>
</dbReference>
<dbReference type="RefSeq" id="XP_014171461.1">
    <property type="nucleotide sequence ID" value="XM_014315986.1"/>
</dbReference>
<evidence type="ECO:0000313" key="2">
    <source>
        <dbReference type="Proteomes" id="UP000007796"/>
    </source>
</evidence>
<accession>F0XKD4</accession>
<reference evidence="1 2" key="1">
    <citation type="journal article" date="2011" name="Proc. Natl. Acad. Sci. U.S.A.">
        <title>Genome and transcriptome analyses of the mountain pine beetle-fungal symbiont Grosmannia clavigera, a lodgepole pine pathogen.</title>
        <authorList>
            <person name="DiGuistini S."/>
            <person name="Wang Y."/>
            <person name="Liao N.Y."/>
            <person name="Taylor G."/>
            <person name="Tanguay P."/>
            <person name="Feau N."/>
            <person name="Henrissat B."/>
            <person name="Chan S.K."/>
            <person name="Hesse-Orce U."/>
            <person name="Alamouti S.M."/>
            <person name="Tsui C.K.M."/>
            <person name="Docking R.T."/>
            <person name="Levasseur A."/>
            <person name="Haridas S."/>
            <person name="Robertson G."/>
            <person name="Birol I."/>
            <person name="Holt R.A."/>
            <person name="Marra M.A."/>
            <person name="Hamelin R.C."/>
            <person name="Hirst M."/>
            <person name="Jones S.J.M."/>
            <person name="Bohlmann J."/>
            <person name="Breuil C."/>
        </authorList>
    </citation>
    <scope>NUCLEOTIDE SEQUENCE [LARGE SCALE GENOMIC DNA]</scope>
    <source>
        <strain evidence="2">kw1407 / UAMH 11150</strain>
    </source>
</reference>